<name>A0A553Q935_9TELE</name>
<feature type="compositionally biased region" description="Basic and acidic residues" evidence="6">
    <location>
        <begin position="1136"/>
        <end position="1152"/>
    </location>
</feature>
<dbReference type="OrthoDB" id="9895813at2759"/>
<evidence type="ECO:0000256" key="1">
    <source>
        <dbReference type="ARBA" id="ARBA00004316"/>
    </source>
</evidence>
<dbReference type="EMBL" id="SRMA01026217">
    <property type="protein sequence ID" value="TRY86443.1"/>
    <property type="molecule type" value="Genomic_DNA"/>
</dbReference>
<feature type="compositionally biased region" description="Basic and acidic residues" evidence="6">
    <location>
        <begin position="766"/>
        <end position="776"/>
    </location>
</feature>
<feature type="compositionally biased region" description="Basic and acidic residues" evidence="6">
    <location>
        <begin position="795"/>
        <end position="808"/>
    </location>
</feature>
<evidence type="ECO:0000256" key="2">
    <source>
        <dbReference type="ARBA" id="ARBA00004496"/>
    </source>
</evidence>
<gene>
    <name evidence="8" type="ORF">DNTS_018462</name>
</gene>
<feature type="compositionally biased region" description="Polar residues" evidence="6">
    <location>
        <begin position="1072"/>
        <end position="1088"/>
    </location>
</feature>
<feature type="region of interest" description="Disordered" evidence="6">
    <location>
        <begin position="766"/>
        <end position="827"/>
    </location>
</feature>
<keyword evidence="3" id="KW-0963">Cytoplasm</keyword>
<feature type="region of interest" description="Disordered" evidence="6">
    <location>
        <begin position="1"/>
        <end position="30"/>
    </location>
</feature>
<dbReference type="STRING" id="623744.A0A553Q935"/>
<reference evidence="8 9" key="1">
    <citation type="journal article" date="2019" name="Sci. Data">
        <title>Hybrid genome assembly and annotation of Danionella translucida.</title>
        <authorList>
            <person name="Kadobianskyi M."/>
            <person name="Schulze L."/>
            <person name="Schuelke M."/>
            <person name="Judkewitz B."/>
        </authorList>
    </citation>
    <scope>NUCLEOTIDE SEQUENCE [LARGE SCALE GENOMIC DNA]</scope>
    <source>
        <strain evidence="8 9">Bolton</strain>
    </source>
</reference>
<feature type="compositionally biased region" description="Basic and acidic residues" evidence="6">
    <location>
        <begin position="1225"/>
        <end position="1246"/>
    </location>
</feature>
<keyword evidence="9" id="KW-1185">Reference proteome</keyword>
<dbReference type="SUPFAM" id="SSF89837">
    <property type="entry name" value="Doublecortin (DC)"/>
    <property type="match status" value="2"/>
</dbReference>
<feature type="compositionally biased region" description="Basic and acidic residues" evidence="6">
    <location>
        <begin position="1296"/>
        <end position="1313"/>
    </location>
</feature>
<keyword evidence="5" id="KW-0966">Cell projection</keyword>
<sequence length="1383" mass="155288">MSEAPVTRRAITKAQSTASGHTQMTSRQPYITETPASKRVCFYKSGDAQFSGLPVVINSRTFKTFEALLDSLSKRVPLPFGVRTITTPRGHTSVRSLDQLHHGQSYICSDRRTVKPIDLERARRKLPPWYHARPVSARYFAWYAHNPAKHERRMARRSEHGVLLHSPKWLVLFRNGEADVKHRLKLQRRTTYSFEALLDRISEVMHFPVLKLYTPEGKRVDGLPALILCSGMLVAAGREPFKRRTYEVQKSSPSKWLQAKRLGRRHPITRKKKFRSNRSCPFSPSSENYFVNQIKSSMPGSLGDFPNNPNGSVEVEPVQHRESVTETELIRSLYCEQEDMPIPSDDDIEKSFRVNQDGTMTVEMKVRLTIKEAETIHWTTTVSRSNVINQSDPAIGYCSDQDANLLSQYDRVAEEVSRSKIHEQTEMDVSAAGTELEQHASARAQFLTQGSIECLETATDTEQISSYFYKEELENEEVNQEEYTTQHTLHPVPKPRCIMATEMNTASRVQSSNYRSSETFLIHDNQTNRHEKVLNIYESQTCQVLQNVPLGLPEKGSLSNGSPRGYLKSPDNIFPASLRKANGSAMEKPTTASACRGDALNPAATKRKPRVREELATLNYVIESMAVTPHEDSLAEGKTKVYSTEQCSSENALEDYVNIYVHSVIDKAVDAHLRHSDNSQSFKAGSLAVPETDEDQVMNANPSNVKKKNTYTIMRTFHGDAPASDSDICEDMPSSESSFGVEMLALRGKKDQELINVKLKKQEVSIDMKHPKKDSGVRVGRKGGINEESEEWEEENSKSNKNKNEGIKSSDSLACRGHQNASVKEKVKEPVQNTSYFNEYCPQERQTGTSLTGLNSKVQLCSKNNSSGNQQKQCLSIQTEDKSQSQTQTIEKDTPPPERQPPDHVHVDLNAETCEKRHSMTCKAFSLESGTYSEEEQVILEAPECYTIYQEKFVEISEEAIECEENKLNFENDRASTIEKLTCSQQDKSKAIDPKNTEKTRVENLNVTNLEASKISVPRASTSMDSLSSSLAFSYDSKNSAPGRDSEEFSQSNRVKTIRDMFLVKSNADIPRSQTQLSSPNLSDYQPDSSEGKELSKSSEILREEKGPCRLSVARGYVKRTIEQLYGKTTKGSSLSEKRSISAESTKKREGLRATSTVSRSPIHDDHTSSTPDLSYFNPTSSVDGFHEQTQCVTLNARVGPKDAVLIDKGRWLLRENQVSPKCTSKNDDACEQVKETSTKSEHGSGNEDVPYSLFGHSPMKFEKKSSASEQTEIKECLAKTITYFHLPNDSEIQTEEQKAEAAERKDEFEVKPSAEPQQSSTTVFTSMHGKKYANKVHPIVETASPVVAQPTKKQSTEVARLSTEPDAIEMLYLFCGQHCPIL</sequence>
<evidence type="ECO:0000256" key="6">
    <source>
        <dbReference type="SAM" id="MobiDB-lite"/>
    </source>
</evidence>
<evidence type="ECO:0000313" key="8">
    <source>
        <dbReference type="EMBL" id="TRY86443.1"/>
    </source>
</evidence>
<dbReference type="GO" id="GO:0005930">
    <property type="term" value="C:axoneme"/>
    <property type="evidence" value="ECO:0007669"/>
    <property type="project" value="TreeGrafter"/>
</dbReference>
<comment type="subcellular location">
    <subcellularLocation>
        <location evidence="1">Cell projection</location>
    </subcellularLocation>
    <subcellularLocation>
        <location evidence="2">Cytoplasm</location>
    </subcellularLocation>
</comment>
<comment type="caution">
    <text evidence="8">The sequence shown here is derived from an EMBL/GenBank/DDBJ whole genome shotgun (WGS) entry which is preliminary data.</text>
</comment>
<feature type="region of interest" description="Disordered" evidence="6">
    <location>
        <begin position="1290"/>
        <end position="1323"/>
    </location>
</feature>
<evidence type="ECO:0000256" key="5">
    <source>
        <dbReference type="ARBA" id="ARBA00023273"/>
    </source>
</evidence>
<dbReference type="PANTHER" id="PTHR23005">
    <property type="entry name" value="RETINITIS PIGMENTOSA 1 PROTEIN"/>
    <property type="match status" value="1"/>
</dbReference>
<feature type="domain" description="Doublecortin" evidence="7">
    <location>
        <begin position="168"/>
        <end position="247"/>
    </location>
</feature>
<dbReference type="GO" id="GO:0035082">
    <property type="term" value="P:axoneme assembly"/>
    <property type="evidence" value="ECO:0007669"/>
    <property type="project" value="TreeGrafter"/>
</dbReference>
<accession>A0A553Q935</accession>
<feature type="domain" description="Doublecortin" evidence="7">
    <location>
        <begin position="38"/>
        <end position="120"/>
    </location>
</feature>
<feature type="compositionally biased region" description="Basic and acidic residues" evidence="6">
    <location>
        <begin position="890"/>
        <end position="905"/>
    </location>
</feature>
<feature type="region of interest" description="Disordered" evidence="6">
    <location>
        <begin position="864"/>
        <end position="905"/>
    </location>
</feature>
<dbReference type="Proteomes" id="UP000316079">
    <property type="component" value="Unassembled WGS sequence"/>
</dbReference>
<protein>
    <recommendedName>
        <fullName evidence="7">Doublecortin domain-containing protein</fullName>
    </recommendedName>
</protein>
<evidence type="ECO:0000259" key="7">
    <source>
        <dbReference type="PROSITE" id="PS50309"/>
    </source>
</evidence>
<dbReference type="Pfam" id="PF03607">
    <property type="entry name" value="DCX"/>
    <property type="match status" value="2"/>
</dbReference>
<feature type="region of interest" description="Disordered" evidence="6">
    <location>
        <begin position="1128"/>
        <end position="1176"/>
    </location>
</feature>
<organism evidence="8 9">
    <name type="scientific">Danionella cerebrum</name>
    <dbReference type="NCBI Taxonomy" id="2873325"/>
    <lineage>
        <taxon>Eukaryota</taxon>
        <taxon>Metazoa</taxon>
        <taxon>Chordata</taxon>
        <taxon>Craniata</taxon>
        <taxon>Vertebrata</taxon>
        <taxon>Euteleostomi</taxon>
        <taxon>Actinopterygii</taxon>
        <taxon>Neopterygii</taxon>
        <taxon>Teleostei</taxon>
        <taxon>Ostariophysi</taxon>
        <taxon>Cypriniformes</taxon>
        <taxon>Danionidae</taxon>
        <taxon>Danioninae</taxon>
        <taxon>Danionella</taxon>
    </lineage>
</organism>
<dbReference type="PANTHER" id="PTHR23005:SF4">
    <property type="entry name" value="OXYGEN-REGULATED PROTEIN 1"/>
    <property type="match status" value="1"/>
</dbReference>
<dbReference type="GO" id="GO:0035556">
    <property type="term" value="P:intracellular signal transduction"/>
    <property type="evidence" value="ECO:0007669"/>
    <property type="project" value="InterPro"/>
</dbReference>
<dbReference type="GO" id="GO:0043005">
    <property type="term" value="C:neuron projection"/>
    <property type="evidence" value="ECO:0007669"/>
    <property type="project" value="UniProtKB-ARBA"/>
</dbReference>
<dbReference type="GO" id="GO:0042461">
    <property type="term" value="P:photoreceptor cell development"/>
    <property type="evidence" value="ECO:0007669"/>
    <property type="project" value="TreeGrafter"/>
</dbReference>
<proteinExistence type="predicted"/>
<dbReference type="FunFam" id="3.10.20.230:FF:000006">
    <property type="entry name" value="Oxygen-regulated protein 1"/>
    <property type="match status" value="1"/>
</dbReference>
<evidence type="ECO:0000313" key="9">
    <source>
        <dbReference type="Proteomes" id="UP000316079"/>
    </source>
</evidence>
<feature type="compositionally biased region" description="Polar residues" evidence="6">
    <location>
        <begin position="864"/>
        <end position="889"/>
    </location>
</feature>
<feature type="compositionally biased region" description="Polar residues" evidence="6">
    <location>
        <begin position="13"/>
        <end position="30"/>
    </location>
</feature>
<dbReference type="GO" id="GO:0060041">
    <property type="term" value="P:retina development in camera-type eye"/>
    <property type="evidence" value="ECO:0007669"/>
    <property type="project" value="TreeGrafter"/>
</dbReference>
<feature type="compositionally biased region" description="Basic and acidic residues" evidence="6">
    <location>
        <begin position="1090"/>
        <end position="1102"/>
    </location>
</feature>
<feature type="region of interest" description="Disordered" evidence="6">
    <location>
        <begin position="1067"/>
        <end position="1102"/>
    </location>
</feature>
<dbReference type="SMART" id="SM00537">
    <property type="entry name" value="DCX"/>
    <property type="match status" value="2"/>
</dbReference>
<evidence type="ECO:0000256" key="4">
    <source>
        <dbReference type="ARBA" id="ARBA00022737"/>
    </source>
</evidence>
<evidence type="ECO:0000256" key="3">
    <source>
        <dbReference type="ARBA" id="ARBA00022490"/>
    </source>
</evidence>
<dbReference type="Gene3D" id="3.10.20.230">
    <property type="entry name" value="Doublecortin domain"/>
    <property type="match status" value="2"/>
</dbReference>
<dbReference type="PROSITE" id="PS50309">
    <property type="entry name" value="DC"/>
    <property type="match status" value="2"/>
</dbReference>
<dbReference type="InterPro" id="IPR003533">
    <property type="entry name" value="Doublecortin_dom"/>
</dbReference>
<dbReference type="InterPro" id="IPR036572">
    <property type="entry name" value="Doublecortin_dom_sf"/>
</dbReference>
<keyword evidence="4" id="KW-0677">Repeat</keyword>
<feature type="region of interest" description="Disordered" evidence="6">
    <location>
        <begin position="1223"/>
        <end position="1248"/>
    </location>
</feature>